<feature type="compositionally biased region" description="Polar residues" evidence="3">
    <location>
        <begin position="350"/>
        <end position="361"/>
    </location>
</feature>
<sequence length="1118" mass="121898">MATPARRTGNETAAPVPFSYAQAARGKPSATASPAPPRKPSSGSATSAKDSNAAPSTPHVLSVASWADDAEAQDSSADGASTVRVEPRAASPVSKEAESVQPPATSAVSSPDLGASSSSTVTKDDDVASLPNGSSESTWENKSQASTSVDKSAEPTENLGDMPKGKEIERASSKSLQEAPIPAMNFWKQRAEEAKLKATHKGSAPKPASAVSTPQTTNGVPQGPPGAAAKKTKGTDMPDVKDKPSTDSRVKPREEEKSTQLRRDTKPELDLDKSKKGTKARFQEKEPRVAPTVLPLPPDRDQESWPTPETAVDEDRKKAQEKGEKERKESMSAAPHGKQEWKKVPINPTVIFNTPLPTAASSRRGGRGGGRGGAQNGGRNGGLSPSDKDGSSPTNASNNDQPRRARPDGTMARDASPVKSKQTAASGSPPLNEKMPVTNGEKSSKIMGQSEVESQHKGPSITTETTPGSQIPNSYPRQYAQNRPSKGRRGEGRKDGDSVSPTKENGAAYERRMFTGAQTDVEDGERRSSTFADAHNSYPSKQGGHERRPYGSFSGRDRPRGGGRGGRGNYQNGHQFTNGHAPPPQSPSTFALRSPTAFNPEHAYFPPPPGRGYRANGGRSQSVTNDSLFRYQGPPQVAPIQPYGMYEYQAVQQPMSAMPFSPYGTEPFNLFAMVTTQLEYYFSVDNLCRDMFLRKNMDSKGFVYLSVIADFRRIKQLTSDMELIKLVCFQSRTIDFRIGHDGKERLRRREGWEQWVLNVSERLPAAQNDGPEELHNPPVPNPSGFDPTGIPKYPEAPAIAAQGVPPFPNDASFPLMNGFHPGGPQNGAMVDMTNGSTPEGLNGSVVPNGHPSEHPAKPVSGEPDSFSDEQVESLTVVVRKQDRHQMPGLPPSAKRTFSNGSIDSRNGVPSESEMTAGRQVDSKANGIGPSLGRDGHNQDQPRRNLSPFTPALATTPVRLYWVKDKDAPVSYIPPDSTHESYYHLRLKALQHRHIAALGSCPYDMDVLYQFWSHFLIRNFNTRMYDEFRHFAFDDAARRKTDVGITNLIKFYGEALLSSQSLVRERVARHYVDLVTSENEHRRPAYKQLRSVWRNGAFDPKNRRRLGDLLDEELKDSLE</sequence>
<dbReference type="PANTHER" id="PTHR22792:SF132">
    <property type="entry name" value="LA-RELATED PROTEIN 1"/>
    <property type="match status" value="1"/>
</dbReference>
<feature type="compositionally biased region" description="Polar residues" evidence="3">
    <location>
        <begin position="569"/>
        <end position="578"/>
    </location>
</feature>
<dbReference type="GO" id="GO:0000339">
    <property type="term" value="F:RNA cap binding"/>
    <property type="evidence" value="ECO:0007669"/>
    <property type="project" value="InterPro"/>
</dbReference>
<feature type="compositionally biased region" description="Gly residues" evidence="3">
    <location>
        <begin position="367"/>
        <end position="381"/>
    </location>
</feature>
<dbReference type="InterPro" id="IPR036390">
    <property type="entry name" value="WH_DNA-bd_sf"/>
</dbReference>
<dbReference type="CDD" id="cd07323">
    <property type="entry name" value="LAM"/>
    <property type="match status" value="1"/>
</dbReference>
<dbReference type="InterPro" id="IPR006630">
    <property type="entry name" value="La_HTH"/>
</dbReference>
<feature type="region of interest" description="Disordered" evidence="3">
    <location>
        <begin position="823"/>
        <end position="949"/>
    </location>
</feature>
<feature type="compositionally biased region" description="Polar residues" evidence="3">
    <location>
        <begin position="41"/>
        <end position="55"/>
    </location>
</feature>
<organism evidence="5 6">
    <name type="scientific">Massariosphaeria phaeospora</name>
    <dbReference type="NCBI Taxonomy" id="100035"/>
    <lineage>
        <taxon>Eukaryota</taxon>
        <taxon>Fungi</taxon>
        <taxon>Dikarya</taxon>
        <taxon>Ascomycota</taxon>
        <taxon>Pezizomycotina</taxon>
        <taxon>Dothideomycetes</taxon>
        <taxon>Pleosporomycetidae</taxon>
        <taxon>Pleosporales</taxon>
        <taxon>Pleosporales incertae sedis</taxon>
        <taxon>Massariosphaeria</taxon>
    </lineage>
</organism>
<reference evidence="5 6" key="1">
    <citation type="submission" date="2020-01" db="EMBL/GenBank/DDBJ databases">
        <authorList>
            <consortium name="DOE Joint Genome Institute"/>
            <person name="Haridas S."/>
            <person name="Albert R."/>
            <person name="Binder M."/>
            <person name="Bloem J."/>
            <person name="Labutti K."/>
            <person name="Salamov A."/>
            <person name="Andreopoulos B."/>
            <person name="Baker S.E."/>
            <person name="Barry K."/>
            <person name="Bills G."/>
            <person name="Bluhm B.H."/>
            <person name="Cannon C."/>
            <person name="Castanera R."/>
            <person name="Culley D.E."/>
            <person name="Daum C."/>
            <person name="Ezra D."/>
            <person name="Gonzalez J.B."/>
            <person name="Henrissat B."/>
            <person name="Kuo A."/>
            <person name="Liang C."/>
            <person name="Lipzen A."/>
            <person name="Lutzoni F."/>
            <person name="Magnuson J."/>
            <person name="Mondo S."/>
            <person name="Nolan M."/>
            <person name="Ohm R."/>
            <person name="Pangilinan J."/>
            <person name="Park H.-J.H."/>
            <person name="Ramirez L."/>
            <person name="Alfaro M."/>
            <person name="Sun H."/>
            <person name="Tritt A."/>
            <person name="Yoshinaga Y."/>
            <person name="Zwiers L.-H.L."/>
            <person name="Turgeon B.G."/>
            <person name="Goodwin S.B."/>
            <person name="Spatafora J.W."/>
            <person name="Crous P.W."/>
            <person name="Grigoriev I.V."/>
        </authorList>
    </citation>
    <scope>NUCLEOTIDE SEQUENCE [LARGE SCALE GENOMIC DNA]</scope>
    <source>
        <strain evidence="5 6">CBS 611.86</strain>
    </source>
</reference>
<dbReference type="GO" id="GO:0010494">
    <property type="term" value="C:cytoplasmic stress granule"/>
    <property type="evidence" value="ECO:0007669"/>
    <property type="project" value="TreeGrafter"/>
</dbReference>
<evidence type="ECO:0000259" key="4">
    <source>
        <dbReference type="PROSITE" id="PS50961"/>
    </source>
</evidence>
<dbReference type="Pfam" id="PF05383">
    <property type="entry name" value="La"/>
    <property type="match status" value="1"/>
</dbReference>
<feature type="compositionally biased region" description="Basic and acidic residues" evidence="3">
    <location>
        <begin position="933"/>
        <end position="942"/>
    </location>
</feature>
<evidence type="ECO:0000313" key="5">
    <source>
        <dbReference type="EMBL" id="KAF2869705.1"/>
    </source>
</evidence>
<feature type="compositionally biased region" description="Basic and acidic residues" evidence="3">
    <location>
        <begin position="163"/>
        <end position="172"/>
    </location>
</feature>
<dbReference type="OrthoDB" id="340227at2759"/>
<protein>
    <recommendedName>
        <fullName evidence="4">HTH La-type RNA-binding domain-containing protein</fullName>
    </recommendedName>
</protein>
<feature type="compositionally biased region" description="Polar residues" evidence="3">
    <location>
        <begin position="131"/>
        <end position="150"/>
    </location>
</feature>
<dbReference type="InterPro" id="IPR045180">
    <property type="entry name" value="La_dom_prot"/>
</dbReference>
<feature type="compositionally biased region" description="Polar residues" evidence="3">
    <location>
        <begin position="210"/>
        <end position="220"/>
    </location>
</feature>
<comment type="caution">
    <text evidence="5">The sequence shown here is derived from an EMBL/GenBank/DDBJ whole genome shotgun (WGS) entry which is preliminary data.</text>
</comment>
<dbReference type="GO" id="GO:0005829">
    <property type="term" value="C:cytosol"/>
    <property type="evidence" value="ECO:0007669"/>
    <property type="project" value="TreeGrafter"/>
</dbReference>
<dbReference type="EMBL" id="JAADJZ010000015">
    <property type="protein sequence ID" value="KAF2869705.1"/>
    <property type="molecule type" value="Genomic_DNA"/>
</dbReference>
<dbReference type="InterPro" id="IPR006607">
    <property type="entry name" value="DM15"/>
</dbReference>
<dbReference type="PANTHER" id="PTHR22792">
    <property type="entry name" value="LUPUS LA PROTEIN-RELATED"/>
    <property type="match status" value="1"/>
</dbReference>
<gene>
    <name evidence="5" type="ORF">BDV95DRAFT_608547</name>
</gene>
<feature type="compositionally biased region" description="Polar residues" evidence="3">
    <location>
        <begin position="391"/>
        <end position="400"/>
    </location>
</feature>
<dbReference type="PROSITE" id="PS50961">
    <property type="entry name" value="HTH_LA"/>
    <property type="match status" value="1"/>
</dbReference>
<feature type="domain" description="HTH La-type RNA-binding" evidence="4">
    <location>
        <begin position="664"/>
        <end position="758"/>
    </location>
</feature>
<feature type="compositionally biased region" description="Basic and acidic residues" evidence="3">
    <location>
        <begin position="488"/>
        <end position="497"/>
    </location>
</feature>
<name>A0A7C8ML47_9PLEO</name>
<accession>A0A7C8ML47</accession>
<keyword evidence="6" id="KW-1185">Reference proteome</keyword>
<evidence type="ECO:0000256" key="2">
    <source>
        <dbReference type="PROSITE-ProRule" id="PRU00332"/>
    </source>
</evidence>
<dbReference type="SUPFAM" id="SSF46785">
    <property type="entry name" value="Winged helix' DNA-binding domain"/>
    <property type="match status" value="1"/>
</dbReference>
<dbReference type="GO" id="GO:0048255">
    <property type="term" value="P:mRNA stabilization"/>
    <property type="evidence" value="ECO:0007669"/>
    <property type="project" value="InterPro"/>
</dbReference>
<evidence type="ECO:0000313" key="6">
    <source>
        <dbReference type="Proteomes" id="UP000481861"/>
    </source>
</evidence>
<feature type="compositionally biased region" description="Basic and acidic residues" evidence="3">
    <location>
        <begin position="313"/>
        <end position="330"/>
    </location>
</feature>
<keyword evidence="1 2" id="KW-0694">RNA-binding</keyword>
<feature type="compositionally biased region" description="Basic and acidic residues" evidence="3">
    <location>
        <begin position="233"/>
        <end position="288"/>
    </location>
</feature>
<feature type="compositionally biased region" description="Polar residues" evidence="3">
    <location>
        <begin position="895"/>
        <end position="913"/>
    </location>
</feature>
<feature type="compositionally biased region" description="Polar residues" evidence="3">
    <location>
        <begin position="460"/>
        <end position="484"/>
    </location>
</feature>
<dbReference type="InterPro" id="IPR036388">
    <property type="entry name" value="WH-like_DNA-bd_sf"/>
</dbReference>
<dbReference type="Gene3D" id="1.10.10.10">
    <property type="entry name" value="Winged helix-like DNA-binding domain superfamily/Winged helix DNA-binding domain"/>
    <property type="match status" value="1"/>
</dbReference>
<dbReference type="SMART" id="SM00684">
    <property type="entry name" value="DM15"/>
    <property type="match status" value="2"/>
</dbReference>
<dbReference type="Proteomes" id="UP000481861">
    <property type="component" value="Unassembled WGS sequence"/>
</dbReference>
<dbReference type="SMART" id="SM00715">
    <property type="entry name" value="LA"/>
    <property type="match status" value="1"/>
</dbReference>
<feature type="region of interest" description="Disordered" evidence="3">
    <location>
        <begin position="1"/>
        <end position="610"/>
    </location>
</feature>
<proteinExistence type="predicted"/>
<dbReference type="GO" id="GO:0045727">
    <property type="term" value="P:positive regulation of translation"/>
    <property type="evidence" value="ECO:0007669"/>
    <property type="project" value="TreeGrafter"/>
</dbReference>
<evidence type="ECO:0000256" key="1">
    <source>
        <dbReference type="ARBA" id="ARBA00022884"/>
    </source>
</evidence>
<dbReference type="Pfam" id="PF21071">
    <property type="entry name" value="LARP1_HEAT"/>
    <property type="match status" value="1"/>
</dbReference>
<dbReference type="AlphaFoldDB" id="A0A7C8ML47"/>
<evidence type="ECO:0000256" key="3">
    <source>
        <dbReference type="SAM" id="MobiDB-lite"/>
    </source>
</evidence>
<feature type="region of interest" description="Disordered" evidence="3">
    <location>
        <begin position="766"/>
        <end position="795"/>
    </location>
</feature>
<feature type="compositionally biased region" description="Basic and acidic residues" evidence="3">
    <location>
        <begin position="543"/>
        <end position="560"/>
    </location>
</feature>